<dbReference type="InterPro" id="IPR008937">
    <property type="entry name" value="Ras-like_GEF"/>
</dbReference>
<dbReference type="Proteomes" id="UP000233556">
    <property type="component" value="Unassembled WGS sequence"/>
</dbReference>
<dbReference type="GO" id="GO:0005886">
    <property type="term" value="C:plasma membrane"/>
    <property type="evidence" value="ECO:0007669"/>
    <property type="project" value="TreeGrafter"/>
</dbReference>
<evidence type="ECO:0000259" key="3">
    <source>
        <dbReference type="PROSITE" id="PS50009"/>
    </source>
</evidence>
<keyword evidence="1 2" id="KW-0344">Guanine-nucleotide releasing factor</keyword>
<reference evidence="5" key="1">
    <citation type="submission" date="2017-11" db="EMBL/GenBank/DDBJ databases">
        <authorList>
            <person name="Lima N.C."/>
            <person name="Parody-Merino A.M."/>
            <person name="Battley P.F."/>
            <person name="Fidler A.E."/>
            <person name="Prosdocimi F."/>
        </authorList>
    </citation>
    <scope>NUCLEOTIDE SEQUENCE [LARGE SCALE GENOMIC DNA]</scope>
</reference>
<protein>
    <recommendedName>
        <fullName evidence="3">Ras-GEF domain-containing protein</fullName>
    </recommendedName>
</protein>
<keyword evidence="5" id="KW-1185">Reference proteome</keyword>
<gene>
    <name evidence="4" type="ORF">llap_14145</name>
</gene>
<evidence type="ECO:0000313" key="4">
    <source>
        <dbReference type="EMBL" id="PKU35551.1"/>
    </source>
</evidence>
<reference evidence="5" key="2">
    <citation type="submission" date="2017-12" db="EMBL/GenBank/DDBJ databases">
        <title>Genome sequence of the Bar-tailed Godwit (Limosa lapponica baueri).</title>
        <authorList>
            <person name="Lima N.C.B."/>
            <person name="Parody-Merino A.M."/>
            <person name="Battley P.F."/>
            <person name="Fidler A.E."/>
            <person name="Prosdocimi F."/>
        </authorList>
    </citation>
    <scope>NUCLEOTIDE SEQUENCE [LARGE SCALE GENOMIC DNA]</scope>
</reference>
<dbReference type="PROSITE" id="PS50009">
    <property type="entry name" value="RASGEF_CAT"/>
    <property type="match status" value="1"/>
</dbReference>
<organism evidence="4 5">
    <name type="scientific">Limosa lapponica baueri</name>
    <dbReference type="NCBI Taxonomy" id="1758121"/>
    <lineage>
        <taxon>Eukaryota</taxon>
        <taxon>Metazoa</taxon>
        <taxon>Chordata</taxon>
        <taxon>Craniata</taxon>
        <taxon>Vertebrata</taxon>
        <taxon>Euteleostomi</taxon>
        <taxon>Archelosauria</taxon>
        <taxon>Archosauria</taxon>
        <taxon>Dinosauria</taxon>
        <taxon>Saurischia</taxon>
        <taxon>Theropoda</taxon>
        <taxon>Coelurosauria</taxon>
        <taxon>Aves</taxon>
        <taxon>Neognathae</taxon>
        <taxon>Neoaves</taxon>
        <taxon>Charadriiformes</taxon>
        <taxon>Scolopacidae</taxon>
        <taxon>Limosa</taxon>
    </lineage>
</organism>
<dbReference type="EMBL" id="KZ508196">
    <property type="protein sequence ID" value="PKU35551.1"/>
    <property type="molecule type" value="Genomic_DNA"/>
</dbReference>
<sequence>MVTSMGGRREGMPQTLSSTSMFTPCGFSPHLHTSKEDEQGGLIFQDGNLTSASLDALIQHLIPTTDYYPEARIRKFGPKILQLLTEWTETFPYDFQEERMIGHLKDMIHRIAPCDEAYWKKMNQLLQTLNQKLATLSHGQEGIVKISAAVSDKLVAFKSKPPSIQREILSVCSDPYTLAQQLTHVELTCFSEQKKTSNLEAYVKWFNRLCYLVATEICMPAKKKQRAQVIEFFIDVARECFNIGNFNSLMAIIYNISSRNDSVATHAGYVTVSDTADQVNLEEQVVLIRYQEGDYSLKR</sequence>
<dbReference type="PANTHER" id="PTHR23113">
    <property type="entry name" value="GUANINE NUCLEOTIDE EXCHANGE FACTOR"/>
    <property type="match status" value="1"/>
</dbReference>
<dbReference type="PANTHER" id="PTHR23113:SF186">
    <property type="entry name" value="RAS-GEF DOMAIN-CONTAINING FAMILY MEMBER 1C"/>
    <property type="match status" value="1"/>
</dbReference>
<dbReference type="AlphaFoldDB" id="A0A2I0TP04"/>
<dbReference type="GO" id="GO:0005085">
    <property type="term" value="F:guanyl-nucleotide exchange factor activity"/>
    <property type="evidence" value="ECO:0007669"/>
    <property type="project" value="UniProtKB-KW"/>
</dbReference>
<dbReference type="GO" id="GO:0007265">
    <property type="term" value="P:Ras protein signal transduction"/>
    <property type="evidence" value="ECO:0007669"/>
    <property type="project" value="TreeGrafter"/>
</dbReference>
<dbReference type="OrthoDB" id="20825at2759"/>
<dbReference type="Gene3D" id="1.10.840.10">
    <property type="entry name" value="Ras guanine-nucleotide exchange factors catalytic domain"/>
    <property type="match status" value="1"/>
</dbReference>
<proteinExistence type="predicted"/>
<dbReference type="Pfam" id="PF00617">
    <property type="entry name" value="RasGEF"/>
    <property type="match status" value="1"/>
</dbReference>
<evidence type="ECO:0000256" key="1">
    <source>
        <dbReference type="ARBA" id="ARBA00022658"/>
    </source>
</evidence>
<dbReference type="SUPFAM" id="SSF48366">
    <property type="entry name" value="Ras GEF"/>
    <property type="match status" value="1"/>
</dbReference>
<name>A0A2I0TP04_LIMLA</name>
<evidence type="ECO:0000256" key="2">
    <source>
        <dbReference type="PROSITE-ProRule" id="PRU00168"/>
    </source>
</evidence>
<feature type="domain" description="Ras-GEF" evidence="3">
    <location>
        <begin position="160"/>
        <end position="299"/>
    </location>
</feature>
<evidence type="ECO:0000313" key="5">
    <source>
        <dbReference type="Proteomes" id="UP000233556"/>
    </source>
</evidence>
<dbReference type="InterPro" id="IPR036964">
    <property type="entry name" value="RASGEF_cat_dom_sf"/>
</dbReference>
<dbReference type="InterPro" id="IPR001895">
    <property type="entry name" value="RASGEF_cat_dom"/>
</dbReference>
<accession>A0A2I0TP04</accession>
<dbReference type="InterPro" id="IPR023578">
    <property type="entry name" value="Ras_GEF_dom_sf"/>
</dbReference>